<keyword evidence="1" id="KW-0378">Hydrolase</keyword>
<dbReference type="SUPFAM" id="SSF81606">
    <property type="entry name" value="PP2C-like"/>
    <property type="match status" value="1"/>
</dbReference>
<dbReference type="InterPro" id="IPR001932">
    <property type="entry name" value="PPM-type_phosphatase-like_dom"/>
</dbReference>
<dbReference type="Gene3D" id="3.60.40.10">
    <property type="entry name" value="PPM-type phosphatase domain"/>
    <property type="match status" value="1"/>
</dbReference>
<evidence type="ECO:0000313" key="4">
    <source>
        <dbReference type="EMBL" id="CAG6396487.1"/>
    </source>
</evidence>
<dbReference type="AlphaFoldDB" id="A0A9W4GV93"/>
<protein>
    <submittedName>
        <fullName evidence="4">Stage II sporulation protein E (SpoIIE)</fullName>
    </submittedName>
</protein>
<keyword evidence="2" id="KW-0472">Membrane</keyword>
<comment type="caution">
    <text evidence="4">The sequence shown here is derived from an EMBL/GenBank/DDBJ whole genome shotgun (WGS) entry which is preliminary data.</text>
</comment>
<dbReference type="InterPro" id="IPR052016">
    <property type="entry name" value="Bact_Sigma-Reg"/>
</dbReference>
<dbReference type="EMBL" id="CAJSLV010000072">
    <property type="protein sequence ID" value="CAG6396487.1"/>
    <property type="molecule type" value="Genomic_DNA"/>
</dbReference>
<evidence type="ECO:0000259" key="3">
    <source>
        <dbReference type="SMART" id="SM00331"/>
    </source>
</evidence>
<keyword evidence="5" id="KW-1185">Reference proteome</keyword>
<evidence type="ECO:0000256" key="1">
    <source>
        <dbReference type="ARBA" id="ARBA00022801"/>
    </source>
</evidence>
<feature type="transmembrane region" description="Helical" evidence="2">
    <location>
        <begin position="85"/>
        <end position="104"/>
    </location>
</feature>
<name>A0A9W4GV93_9ACTN</name>
<proteinExistence type="predicted"/>
<accession>A0A9W4GV93</accession>
<organism evidence="4 5">
    <name type="scientific">Actinacidiphila cocklensis</name>
    <dbReference type="NCBI Taxonomy" id="887465"/>
    <lineage>
        <taxon>Bacteria</taxon>
        <taxon>Bacillati</taxon>
        <taxon>Actinomycetota</taxon>
        <taxon>Actinomycetes</taxon>
        <taxon>Kitasatosporales</taxon>
        <taxon>Streptomycetaceae</taxon>
        <taxon>Actinacidiphila</taxon>
    </lineage>
</organism>
<reference evidence="4" key="1">
    <citation type="submission" date="2021-05" db="EMBL/GenBank/DDBJ databases">
        <authorList>
            <person name="Arsene-Ploetze F."/>
        </authorList>
    </citation>
    <scope>NUCLEOTIDE SEQUENCE</scope>
    <source>
        <strain evidence="4">DSM 42138</strain>
    </source>
</reference>
<gene>
    <name evidence="4" type="ORF">SCOCK_410064</name>
</gene>
<keyword evidence="2" id="KW-0812">Transmembrane</keyword>
<dbReference type="PANTHER" id="PTHR43156">
    <property type="entry name" value="STAGE II SPORULATION PROTEIN E-RELATED"/>
    <property type="match status" value="1"/>
</dbReference>
<dbReference type="Proteomes" id="UP001152519">
    <property type="component" value="Unassembled WGS sequence"/>
</dbReference>
<dbReference type="RefSeq" id="WP_251494956.1">
    <property type="nucleotide sequence ID" value="NZ_CAJSLV010000072.1"/>
</dbReference>
<dbReference type="PANTHER" id="PTHR43156:SF2">
    <property type="entry name" value="STAGE II SPORULATION PROTEIN E"/>
    <property type="match status" value="1"/>
</dbReference>
<feature type="domain" description="PPM-type phosphatase" evidence="3">
    <location>
        <begin position="136"/>
        <end position="362"/>
    </location>
</feature>
<evidence type="ECO:0000256" key="2">
    <source>
        <dbReference type="SAM" id="Phobius"/>
    </source>
</evidence>
<dbReference type="SMART" id="SM00331">
    <property type="entry name" value="PP2C_SIG"/>
    <property type="match status" value="1"/>
</dbReference>
<dbReference type="GO" id="GO:0016791">
    <property type="term" value="F:phosphatase activity"/>
    <property type="evidence" value="ECO:0007669"/>
    <property type="project" value="TreeGrafter"/>
</dbReference>
<sequence>MSLMRTIRGLRRTPWAPLSALWVVAMGVLAWQVPQGTDVLPAFAVTPALSLATGARRRAVLASGTLALAALGTDLADDSVDVSGLSAGAACTVLAVIAAGMWTAGRRSRLSAELARTREIAVAAQHVLLRPLPRRVGGVEVSGEYLSASHGARVGGDFYEVLATPFGVRALIGDARGHGLPAIGLVAALLGSFREAAHHEQDLAGVVHRLDGAMHRHLSERPAGEDVAAEEFATVQLVQLTDDGGLLAVNCGHPPPYLLGTRAGPLALGEPLPPLGLFDPLRTDVTVCRDRLAPGEGLLLYTDGVPDARDGTGRFFPLPDTLAALAAARVHDSDVAALLRAEIVLHTGDHRADDIALLVLSPTPASASRHAVIPSGPGRPRSRR</sequence>
<dbReference type="Pfam" id="PF07228">
    <property type="entry name" value="SpoIIE"/>
    <property type="match status" value="1"/>
</dbReference>
<evidence type="ECO:0000313" key="5">
    <source>
        <dbReference type="Proteomes" id="UP001152519"/>
    </source>
</evidence>
<dbReference type="InterPro" id="IPR036457">
    <property type="entry name" value="PPM-type-like_dom_sf"/>
</dbReference>
<keyword evidence="2" id="KW-1133">Transmembrane helix</keyword>